<dbReference type="Proteomes" id="UP000440096">
    <property type="component" value="Unassembled WGS sequence"/>
</dbReference>
<dbReference type="PANTHER" id="PTHR21240">
    <property type="entry name" value="2-AMINO-3-CARBOXYLMUCONATE-6-SEMIALDEHYDE DECARBOXYLASE"/>
    <property type="match status" value="1"/>
</dbReference>
<dbReference type="GO" id="GO:0005829">
    <property type="term" value="C:cytosol"/>
    <property type="evidence" value="ECO:0007669"/>
    <property type="project" value="TreeGrafter"/>
</dbReference>
<reference evidence="3 4" key="1">
    <citation type="submission" date="2019-11" db="EMBL/GenBank/DDBJ databases">
        <title>Draft genome of Amycolatopsis RM579.</title>
        <authorList>
            <person name="Duangmal K."/>
            <person name="Mingma R."/>
        </authorList>
    </citation>
    <scope>NUCLEOTIDE SEQUENCE [LARGE SCALE GENOMIC DNA]</scope>
    <source>
        <strain evidence="3 4">RM579</strain>
    </source>
</reference>
<dbReference type="GO" id="GO:0016831">
    <property type="term" value="F:carboxy-lyase activity"/>
    <property type="evidence" value="ECO:0007669"/>
    <property type="project" value="InterPro"/>
</dbReference>
<evidence type="ECO:0000313" key="4">
    <source>
        <dbReference type="Proteomes" id="UP000440096"/>
    </source>
</evidence>
<comment type="caution">
    <text evidence="3">The sequence shown here is derived from an EMBL/GenBank/DDBJ whole genome shotgun (WGS) entry which is preliminary data.</text>
</comment>
<dbReference type="OrthoDB" id="8673173at2"/>
<dbReference type="EMBL" id="WMBA01000001">
    <property type="protein sequence ID" value="MTD52520.1"/>
    <property type="molecule type" value="Genomic_DNA"/>
</dbReference>
<dbReference type="Pfam" id="PF04909">
    <property type="entry name" value="Amidohydro_2"/>
    <property type="match status" value="1"/>
</dbReference>
<dbReference type="AlphaFoldDB" id="A0A6N7YZA7"/>
<dbReference type="GO" id="GO:0019748">
    <property type="term" value="P:secondary metabolic process"/>
    <property type="evidence" value="ECO:0007669"/>
    <property type="project" value="TreeGrafter"/>
</dbReference>
<keyword evidence="3" id="KW-0378">Hydrolase</keyword>
<sequence>MKIIALEEHLFPRDILESEGLSLGIPMERRAKELDDLPARLQIMDDAGIDLQILSAVGQFIQELEPQRSISIARQVNDRMAQTVSDHPDRFRAFATLPMADPQGAVVEFRRAIEELGFVGAMIHGQTHGRFLDHPSFQPVLECAEGLGVPIYLHPGLPPSAVREAYFGGLEPAVATLLATGGWGWHAECGMHVLRMIVDGVFERHPALQVIVGHMGEGLPFSLTRADDLLTPMLKGHARSVAETAQRNLHITTCGYTSVAPLQCALTVFGADRIMFSVDYPYSATDKAVGFLNQAPISPADRVKIASGNAQRLLRL</sequence>
<feature type="domain" description="Amidohydrolase-related" evidence="2">
    <location>
        <begin position="44"/>
        <end position="316"/>
    </location>
</feature>
<dbReference type="Gene3D" id="3.20.20.140">
    <property type="entry name" value="Metal-dependent hydrolases"/>
    <property type="match status" value="1"/>
</dbReference>
<dbReference type="SUPFAM" id="SSF51556">
    <property type="entry name" value="Metallo-dependent hydrolases"/>
    <property type="match status" value="1"/>
</dbReference>
<dbReference type="RefSeq" id="WP_154754900.1">
    <property type="nucleotide sequence ID" value="NZ_WMBA01000001.1"/>
</dbReference>
<gene>
    <name evidence="3" type="ORF">GKO32_00770</name>
</gene>
<protein>
    <submittedName>
        <fullName evidence="3">Amidohydrolase family protein</fullName>
    </submittedName>
</protein>
<evidence type="ECO:0000313" key="3">
    <source>
        <dbReference type="EMBL" id="MTD52520.1"/>
    </source>
</evidence>
<organism evidence="3 4">
    <name type="scientific">Amycolatopsis pithecellobii</name>
    <dbReference type="NCBI Taxonomy" id="664692"/>
    <lineage>
        <taxon>Bacteria</taxon>
        <taxon>Bacillati</taxon>
        <taxon>Actinomycetota</taxon>
        <taxon>Actinomycetes</taxon>
        <taxon>Pseudonocardiales</taxon>
        <taxon>Pseudonocardiaceae</taxon>
        <taxon>Amycolatopsis</taxon>
    </lineage>
</organism>
<evidence type="ECO:0000259" key="2">
    <source>
        <dbReference type="Pfam" id="PF04909"/>
    </source>
</evidence>
<keyword evidence="4" id="KW-1185">Reference proteome</keyword>
<dbReference type="InterPro" id="IPR032466">
    <property type="entry name" value="Metal_Hydrolase"/>
</dbReference>
<dbReference type="InterPro" id="IPR032465">
    <property type="entry name" value="ACMSD"/>
</dbReference>
<dbReference type="InterPro" id="IPR006680">
    <property type="entry name" value="Amidohydro-rel"/>
</dbReference>
<keyword evidence="1" id="KW-0456">Lyase</keyword>
<dbReference type="GO" id="GO:0016787">
    <property type="term" value="F:hydrolase activity"/>
    <property type="evidence" value="ECO:0007669"/>
    <property type="project" value="UniProtKB-KW"/>
</dbReference>
<name>A0A6N7YZA7_9PSEU</name>
<evidence type="ECO:0000256" key="1">
    <source>
        <dbReference type="ARBA" id="ARBA00023239"/>
    </source>
</evidence>
<proteinExistence type="predicted"/>
<dbReference type="PANTHER" id="PTHR21240:SF30">
    <property type="entry name" value="AMIDOHYDROLASE-RELATED DOMAIN-CONTAINING PROTEIN-RELATED"/>
    <property type="match status" value="1"/>
</dbReference>
<accession>A0A6N7YZA7</accession>